<sequence>MKALSTHSRQKLLSKTLERNGSRNQRRSLTRSFGLFEVQNCTDAIRCGCFIEGWTEHTAHATSSADGRAGLNTRPARPSTKLDQSSSADVRAALVQLGGWPSWIKHATSSADGRAGPVQFGGWPSWIEHATSSAICRARPVKFGGWPRWTEHATSPTICRAGTIVLSSSCPRSSLLRD</sequence>
<protein>
    <submittedName>
        <fullName evidence="2">Uncharacterized protein</fullName>
    </submittedName>
</protein>
<name>A0A8S9RVR5_BRACR</name>
<dbReference type="EMBL" id="QGKX02000088">
    <property type="protein sequence ID" value="KAF3584563.1"/>
    <property type="molecule type" value="Genomic_DNA"/>
</dbReference>
<dbReference type="Proteomes" id="UP000712600">
    <property type="component" value="Unassembled WGS sequence"/>
</dbReference>
<feature type="compositionally biased region" description="Polar residues" evidence="1">
    <location>
        <begin position="1"/>
        <end position="13"/>
    </location>
</feature>
<dbReference type="AlphaFoldDB" id="A0A8S9RVR5"/>
<evidence type="ECO:0000313" key="2">
    <source>
        <dbReference type="EMBL" id="KAF3584563.1"/>
    </source>
</evidence>
<evidence type="ECO:0000256" key="1">
    <source>
        <dbReference type="SAM" id="MobiDB-lite"/>
    </source>
</evidence>
<feature type="region of interest" description="Disordered" evidence="1">
    <location>
        <begin position="61"/>
        <end position="87"/>
    </location>
</feature>
<accession>A0A8S9RVR5</accession>
<proteinExistence type="predicted"/>
<reference evidence="2" key="1">
    <citation type="submission" date="2019-12" db="EMBL/GenBank/DDBJ databases">
        <title>Genome sequencing and annotation of Brassica cretica.</title>
        <authorList>
            <person name="Studholme D.J."/>
            <person name="Sarris P."/>
        </authorList>
    </citation>
    <scope>NUCLEOTIDE SEQUENCE</scope>
    <source>
        <strain evidence="2">PFS-109/04</strain>
        <tissue evidence="2">Leaf</tissue>
    </source>
</reference>
<evidence type="ECO:0000313" key="3">
    <source>
        <dbReference type="Proteomes" id="UP000712600"/>
    </source>
</evidence>
<comment type="caution">
    <text evidence="2">The sequence shown here is derived from an EMBL/GenBank/DDBJ whole genome shotgun (WGS) entry which is preliminary data.</text>
</comment>
<organism evidence="2 3">
    <name type="scientific">Brassica cretica</name>
    <name type="common">Mustard</name>
    <dbReference type="NCBI Taxonomy" id="69181"/>
    <lineage>
        <taxon>Eukaryota</taxon>
        <taxon>Viridiplantae</taxon>
        <taxon>Streptophyta</taxon>
        <taxon>Embryophyta</taxon>
        <taxon>Tracheophyta</taxon>
        <taxon>Spermatophyta</taxon>
        <taxon>Magnoliopsida</taxon>
        <taxon>eudicotyledons</taxon>
        <taxon>Gunneridae</taxon>
        <taxon>Pentapetalae</taxon>
        <taxon>rosids</taxon>
        <taxon>malvids</taxon>
        <taxon>Brassicales</taxon>
        <taxon>Brassicaceae</taxon>
        <taxon>Brassiceae</taxon>
        <taxon>Brassica</taxon>
    </lineage>
</organism>
<gene>
    <name evidence="2" type="ORF">F2Q69_00028829</name>
</gene>
<feature type="region of interest" description="Disordered" evidence="1">
    <location>
        <begin position="1"/>
        <end position="25"/>
    </location>
</feature>